<dbReference type="PROSITE" id="PS00086">
    <property type="entry name" value="CYTOCHROME_P450"/>
    <property type="match status" value="1"/>
</dbReference>
<accession>A0AAW1ULC2</accession>
<comment type="function">
    <text evidence="2">May be involved in the metabolism of insect hormones and in the breakdown of synthetic insecticides.</text>
</comment>
<evidence type="ECO:0000256" key="3">
    <source>
        <dbReference type="ARBA" id="ARBA00004174"/>
    </source>
</evidence>
<keyword evidence="13" id="KW-0472">Membrane</keyword>
<dbReference type="GO" id="GO:0004497">
    <property type="term" value="F:monooxygenase activity"/>
    <property type="evidence" value="ECO:0007669"/>
    <property type="project" value="UniProtKB-KW"/>
</dbReference>
<evidence type="ECO:0000256" key="9">
    <source>
        <dbReference type="ARBA" id="ARBA00022848"/>
    </source>
</evidence>
<keyword evidence="7 14" id="KW-0479">Metal-binding</keyword>
<evidence type="ECO:0000256" key="1">
    <source>
        <dbReference type="ARBA" id="ARBA00001971"/>
    </source>
</evidence>
<dbReference type="Proteomes" id="UP001431783">
    <property type="component" value="Unassembled WGS sequence"/>
</dbReference>
<proteinExistence type="inferred from homology"/>
<keyword evidence="12 15" id="KW-0503">Monooxygenase</keyword>
<evidence type="ECO:0000256" key="11">
    <source>
        <dbReference type="ARBA" id="ARBA00023004"/>
    </source>
</evidence>
<evidence type="ECO:0000256" key="4">
    <source>
        <dbReference type="ARBA" id="ARBA00004406"/>
    </source>
</evidence>
<evidence type="ECO:0000256" key="14">
    <source>
        <dbReference type="PIRSR" id="PIRSR602401-1"/>
    </source>
</evidence>
<dbReference type="Pfam" id="PF00067">
    <property type="entry name" value="p450"/>
    <property type="match status" value="1"/>
</dbReference>
<organism evidence="16 17">
    <name type="scientific">Henosepilachna vigintioctopunctata</name>
    <dbReference type="NCBI Taxonomy" id="420089"/>
    <lineage>
        <taxon>Eukaryota</taxon>
        <taxon>Metazoa</taxon>
        <taxon>Ecdysozoa</taxon>
        <taxon>Arthropoda</taxon>
        <taxon>Hexapoda</taxon>
        <taxon>Insecta</taxon>
        <taxon>Pterygota</taxon>
        <taxon>Neoptera</taxon>
        <taxon>Endopterygota</taxon>
        <taxon>Coleoptera</taxon>
        <taxon>Polyphaga</taxon>
        <taxon>Cucujiformia</taxon>
        <taxon>Coccinelloidea</taxon>
        <taxon>Coccinellidae</taxon>
        <taxon>Epilachninae</taxon>
        <taxon>Epilachnini</taxon>
        <taxon>Henosepilachna</taxon>
    </lineage>
</organism>
<dbReference type="PANTHER" id="PTHR24291">
    <property type="entry name" value="CYTOCHROME P450 FAMILY 4"/>
    <property type="match status" value="1"/>
</dbReference>
<keyword evidence="9" id="KW-0492">Microsome</keyword>
<dbReference type="SUPFAM" id="SSF48264">
    <property type="entry name" value="Cytochrome P450"/>
    <property type="match status" value="1"/>
</dbReference>
<dbReference type="CDD" id="cd20628">
    <property type="entry name" value="CYP4"/>
    <property type="match status" value="1"/>
</dbReference>
<dbReference type="PRINTS" id="PR00385">
    <property type="entry name" value="P450"/>
</dbReference>
<keyword evidence="8" id="KW-0256">Endoplasmic reticulum</keyword>
<name>A0AAW1ULC2_9CUCU</name>
<keyword evidence="6 14" id="KW-0349">Heme</keyword>
<dbReference type="GO" id="GO:0005506">
    <property type="term" value="F:iron ion binding"/>
    <property type="evidence" value="ECO:0007669"/>
    <property type="project" value="InterPro"/>
</dbReference>
<evidence type="ECO:0000313" key="16">
    <source>
        <dbReference type="EMBL" id="KAK9883864.1"/>
    </source>
</evidence>
<dbReference type="InterPro" id="IPR001128">
    <property type="entry name" value="Cyt_P450"/>
</dbReference>
<dbReference type="GO" id="GO:0005789">
    <property type="term" value="C:endoplasmic reticulum membrane"/>
    <property type="evidence" value="ECO:0007669"/>
    <property type="project" value="UniProtKB-SubCell"/>
</dbReference>
<dbReference type="EMBL" id="JARQZJ010000092">
    <property type="protein sequence ID" value="KAK9883864.1"/>
    <property type="molecule type" value="Genomic_DNA"/>
</dbReference>
<comment type="caution">
    <text evidence="16">The sequence shown here is derived from an EMBL/GenBank/DDBJ whole genome shotgun (WGS) entry which is preliminary data.</text>
</comment>
<comment type="subcellular location">
    <subcellularLocation>
        <location evidence="4">Endoplasmic reticulum membrane</location>
        <topology evidence="4">Peripheral membrane protein</topology>
    </subcellularLocation>
    <subcellularLocation>
        <location evidence="3">Microsome membrane</location>
        <topology evidence="3">Peripheral membrane protein</topology>
    </subcellularLocation>
</comment>
<evidence type="ECO:0000313" key="17">
    <source>
        <dbReference type="Proteomes" id="UP001431783"/>
    </source>
</evidence>
<dbReference type="AlphaFoldDB" id="A0AAW1ULC2"/>
<comment type="similarity">
    <text evidence="5 15">Belongs to the cytochrome P450 family.</text>
</comment>
<feature type="binding site" description="axial binding residue" evidence="14">
    <location>
        <position position="336"/>
    </location>
    <ligand>
        <name>heme</name>
        <dbReference type="ChEBI" id="CHEBI:30413"/>
    </ligand>
    <ligandPart>
        <name>Fe</name>
        <dbReference type="ChEBI" id="CHEBI:18248"/>
    </ligandPart>
</feature>
<evidence type="ECO:0000256" key="2">
    <source>
        <dbReference type="ARBA" id="ARBA00003690"/>
    </source>
</evidence>
<evidence type="ECO:0000256" key="5">
    <source>
        <dbReference type="ARBA" id="ARBA00010617"/>
    </source>
</evidence>
<dbReference type="GO" id="GO:0016705">
    <property type="term" value="F:oxidoreductase activity, acting on paired donors, with incorporation or reduction of molecular oxygen"/>
    <property type="evidence" value="ECO:0007669"/>
    <property type="project" value="InterPro"/>
</dbReference>
<evidence type="ECO:0000256" key="12">
    <source>
        <dbReference type="ARBA" id="ARBA00023033"/>
    </source>
</evidence>
<evidence type="ECO:0000256" key="8">
    <source>
        <dbReference type="ARBA" id="ARBA00022824"/>
    </source>
</evidence>
<keyword evidence="10 15" id="KW-0560">Oxidoreductase</keyword>
<evidence type="ECO:0000256" key="13">
    <source>
        <dbReference type="ARBA" id="ARBA00023136"/>
    </source>
</evidence>
<dbReference type="PANTHER" id="PTHR24291:SF189">
    <property type="entry name" value="CYTOCHROME P450 4C3-RELATED"/>
    <property type="match status" value="1"/>
</dbReference>
<evidence type="ECO:0008006" key="18">
    <source>
        <dbReference type="Google" id="ProtNLM"/>
    </source>
</evidence>
<dbReference type="InterPro" id="IPR050196">
    <property type="entry name" value="Cytochrome_P450_Monoox"/>
</dbReference>
<sequence>MVVTHTSYSCFREKWRQRRKLLQPAFHFSILKKFVEVFRSESKRLVHQLKEHENDELNIVPIISKFILSSTCETFMGTTLKSVDSQGKYYSSILKMGNICVRRATEPWMLFDILYSLTPMRWRQRKLLNYLHKFSSDIIARRKKEFQDFMKLEGSNFESYSERKRLAMLDILLSAQKESGIIDDEGIREEVDSFMFAGYDTTSLSLIHTIMLLANNRREQDKIYEEIISVFGAEDTDVTMSQLQELKFMEMCIKESLRIYPSAPLIARNPSEDVETKSGNIIPKDTSCIIPIYDIHRKEDTFPNPEVFDPYRFLPENIAKRHPFSYIPFSGGPRNCIGQRFALLELKCALLEILRNFILEPVDTPQTVEFVLDIVLRPAGPIRVKFKTRK</sequence>
<dbReference type="Gene3D" id="1.10.630.10">
    <property type="entry name" value="Cytochrome P450"/>
    <property type="match status" value="1"/>
</dbReference>
<dbReference type="InterPro" id="IPR017972">
    <property type="entry name" value="Cyt_P450_CS"/>
</dbReference>
<evidence type="ECO:0000256" key="7">
    <source>
        <dbReference type="ARBA" id="ARBA00022723"/>
    </source>
</evidence>
<evidence type="ECO:0000256" key="6">
    <source>
        <dbReference type="ARBA" id="ARBA00022617"/>
    </source>
</evidence>
<evidence type="ECO:0000256" key="10">
    <source>
        <dbReference type="ARBA" id="ARBA00023002"/>
    </source>
</evidence>
<reference evidence="16 17" key="1">
    <citation type="submission" date="2023-03" db="EMBL/GenBank/DDBJ databases">
        <title>Genome insight into feeding habits of ladybird beetles.</title>
        <authorList>
            <person name="Li H.-S."/>
            <person name="Huang Y.-H."/>
            <person name="Pang H."/>
        </authorList>
    </citation>
    <scope>NUCLEOTIDE SEQUENCE [LARGE SCALE GENOMIC DNA]</scope>
    <source>
        <strain evidence="16">SYSU_2023b</strain>
        <tissue evidence="16">Whole body</tissue>
    </source>
</reference>
<dbReference type="InterPro" id="IPR036396">
    <property type="entry name" value="Cyt_P450_sf"/>
</dbReference>
<protein>
    <recommendedName>
        <fullName evidence="18">Cytochrome P450</fullName>
    </recommendedName>
</protein>
<dbReference type="InterPro" id="IPR002401">
    <property type="entry name" value="Cyt_P450_E_grp-I"/>
</dbReference>
<keyword evidence="11 14" id="KW-0408">Iron</keyword>
<dbReference type="GO" id="GO:0020037">
    <property type="term" value="F:heme binding"/>
    <property type="evidence" value="ECO:0007669"/>
    <property type="project" value="InterPro"/>
</dbReference>
<gene>
    <name evidence="16" type="ORF">WA026_004804</name>
</gene>
<evidence type="ECO:0000256" key="15">
    <source>
        <dbReference type="RuleBase" id="RU000461"/>
    </source>
</evidence>
<comment type="cofactor">
    <cofactor evidence="1 14">
        <name>heme</name>
        <dbReference type="ChEBI" id="CHEBI:30413"/>
    </cofactor>
</comment>
<keyword evidence="17" id="KW-1185">Reference proteome</keyword>
<dbReference type="PRINTS" id="PR00463">
    <property type="entry name" value="EP450I"/>
</dbReference>